<feature type="domain" description="Putative restriction endonuclease" evidence="1">
    <location>
        <begin position="16"/>
        <end position="188"/>
    </location>
</feature>
<keyword evidence="3" id="KW-1185">Reference proteome</keyword>
<accession>A0A161PVJ0</accession>
<evidence type="ECO:0000313" key="3">
    <source>
        <dbReference type="Proteomes" id="UP000075737"/>
    </source>
</evidence>
<evidence type="ECO:0000313" key="2">
    <source>
        <dbReference type="EMBL" id="KYO66955.1"/>
    </source>
</evidence>
<dbReference type="InterPro" id="IPR008538">
    <property type="entry name" value="Uma2"/>
</dbReference>
<dbReference type="PATRIC" id="fig|520767.4.peg.856"/>
<dbReference type="Gene3D" id="3.90.1570.10">
    <property type="entry name" value="tt1808, chain A"/>
    <property type="match status" value="1"/>
</dbReference>
<dbReference type="Proteomes" id="UP000075737">
    <property type="component" value="Unassembled WGS sequence"/>
</dbReference>
<sequence length="198" mass="23618">MSLEWAEINKEYTYKDYLKFPDDKRVEIIEGRIYDMSPSPSRIHQKVVMELAFSIENYLRTSKMPCEVYIAPFDVIFIEENQEIEESKSIVQPDIFVVCDKAKLTERGCMGSPDLIIEVVSPNNSSHDYIRKLHLYNRFKVKEYWIVNPQTRDILVYRLNVEGEFGHPEYYTFSDKVKVRIFKDFEVDFNFIKDRLTQ</sequence>
<proteinExistence type="predicted"/>
<gene>
    <name evidence="2" type="ORF">ATZ99_07720</name>
</gene>
<dbReference type="InterPro" id="IPR011335">
    <property type="entry name" value="Restrct_endonuc-II-like"/>
</dbReference>
<organism evidence="2 3">
    <name type="scientific">Thermovenabulum gondwanense</name>
    <dbReference type="NCBI Taxonomy" id="520767"/>
    <lineage>
        <taxon>Bacteria</taxon>
        <taxon>Bacillati</taxon>
        <taxon>Bacillota</taxon>
        <taxon>Clostridia</taxon>
        <taxon>Thermosediminibacterales</taxon>
        <taxon>Thermosediminibacteraceae</taxon>
        <taxon>Thermovenabulum</taxon>
    </lineage>
</organism>
<comment type="caution">
    <text evidence="2">The sequence shown here is derived from an EMBL/GenBank/DDBJ whole genome shotgun (WGS) entry which is preliminary data.</text>
</comment>
<reference evidence="2 3" key="1">
    <citation type="submission" date="2015-12" db="EMBL/GenBank/DDBJ databases">
        <title>Draft genome of Thermovenabulum gondwanense isolated from a red thermophilic microbial mat colonisisng an outflow channel of a bore well.</title>
        <authorList>
            <person name="Patel B.K."/>
        </authorList>
    </citation>
    <scope>NUCLEOTIDE SEQUENCE [LARGE SCALE GENOMIC DNA]</scope>
    <source>
        <strain evidence="2 3">R270</strain>
    </source>
</reference>
<dbReference type="AlphaFoldDB" id="A0A161PVJ0"/>
<dbReference type="InterPro" id="IPR012296">
    <property type="entry name" value="Nuclease_put_TT1808"/>
</dbReference>
<name>A0A161PVJ0_9FIRM</name>
<dbReference type="STRING" id="520767.ATZ99_07720"/>
<dbReference type="PANTHER" id="PTHR36558">
    <property type="entry name" value="GLR1098 PROTEIN"/>
    <property type="match status" value="1"/>
</dbReference>
<dbReference type="CDD" id="cd06260">
    <property type="entry name" value="DUF820-like"/>
    <property type="match status" value="1"/>
</dbReference>
<protein>
    <recommendedName>
        <fullName evidence="1">Putative restriction endonuclease domain-containing protein</fullName>
    </recommendedName>
</protein>
<evidence type="ECO:0000259" key="1">
    <source>
        <dbReference type="Pfam" id="PF05685"/>
    </source>
</evidence>
<dbReference type="OrthoDB" id="9798254at2"/>
<dbReference type="EMBL" id="LOHZ01000023">
    <property type="protein sequence ID" value="KYO66955.1"/>
    <property type="molecule type" value="Genomic_DNA"/>
</dbReference>
<dbReference type="SUPFAM" id="SSF52980">
    <property type="entry name" value="Restriction endonuclease-like"/>
    <property type="match status" value="1"/>
</dbReference>
<dbReference type="RefSeq" id="WP_068747930.1">
    <property type="nucleotide sequence ID" value="NZ_LOHZ01000023.1"/>
</dbReference>
<dbReference type="PANTHER" id="PTHR36558:SF1">
    <property type="entry name" value="RESTRICTION ENDONUCLEASE DOMAIN-CONTAINING PROTEIN-RELATED"/>
    <property type="match status" value="1"/>
</dbReference>
<dbReference type="Pfam" id="PF05685">
    <property type="entry name" value="Uma2"/>
    <property type="match status" value="1"/>
</dbReference>